<reference evidence="1 2" key="1">
    <citation type="submission" date="2020-01" db="EMBL/GenBank/DDBJ databases">
        <title>Sphingomonas sp. C33 whole genome sequece.</title>
        <authorList>
            <person name="Park C."/>
        </authorList>
    </citation>
    <scope>NUCLEOTIDE SEQUENCE [LARGE SCALE GENOMIC DNA]</scope>
    <source>
        <strain evidence="1 2">C33</strain>
    </source>
</reference>
<sequence>MVAENHAVSWKHLFQRALSAAPDRLHMAAHSHHLWPDASLAGQQDAWADAARLADRKWDRVMGEIWPRAQAEVAAELGLPDPATVCFAPNTHELIVRLVSAIERPRPLRVLASDGEFHSFRRQAARWAEAGEMLVETVPVEPAADFAARFRAAAEQGGHDLIFVSQVMFGSGLVIDDLAPLAALARPEGPWVVIDGYHGFMAVPTDLGPVADRVFYLSGGYKYAMAGEGMGFIHAPPGFAPRPVVTGWYAAFDDLALPPGAVGHAPDARRFLGATFDPSGLYRFLAVRDMLAAEGLTTARISAHVALLRDRLLAGLAATPLGHADLLNPPGAGPAARFVALRAPAAPGWQQALIARDVITDVRGDVLRIGLGLYHDAGDVDRFIAEAGRLG</sequence>
<evidence type="ECO:0000313" key="2">
    <source>
        <dbReference type="Proteomes" id="UP000464468"/>
    </source>
</evidence>
<dbReference type="AlphaFoldDB" id="A0A7Z2NXU2"/>
<organism evidence="1 2">
    <name type="scientific">Sphingomonas changnyeongensis</name>
    <dbReference type="NCBI Taxonomy" id="2698679"/>
    <lineage>
        <taxon>Bacteria</taxon>
        <taxon>Pseudomonadati</taxon>
        <taxon>Pseudomonadota</taxon>
        <taxon>Alphaproteobacteria</taxon>
        <taxon>Sphingomonadales</taxon>
        <taxon>Sphingomonadaceae</taxon>
        <taxon>Sphingomonas</taxon>
    </lineage>
</organism>
<dbReference type="Gene3D" id="3.90.1150.10">
    <property type="entry name" value="Aspartate Aminotransferase, domain 1"/>
    <property type="match status" value="1"/>
</dbReference>
<dbReference type="InterPro" id="IPR015421">
    <property type="entry name" value="PyrdxlP-dep_Trfase_major"/>
</dbReference>
<dbReference type="Gene3D" id="3.40.640.10">
    <property type="entry name" value="Type I PLP-dependent aspartate aminotransferase-like (Major domain)"/>
    <property type="match status" value="1"/>
</dbReference>
<keyword evidence="2" id="KW-1185">Reference proteome</keyword>
<dbReference type="EMBL" id="CP047895">
    <property type="protein sequence ID" value="QHL91803.1"/>
    <property type="molecule type" value="Genomic_DNA"/>
</dbReference>
<dbReference type="KEGG" id="schy:GVO57_05335"/>
<dbReference type="Proteomes" id="UP000464468">
    <property type="component" value="Chromosome"/>
</dbReference>
<proteinExistence type="predicted"/>
<dbReference type="SUPFAM" id="SSF53383">
    <property type="entry name" value="PLP-dependent transferases"/>
    <property type="match status" value="1"/>
</dbReference>
<dbReference type="InterPro" id="IPR015422">
    <property type="entry name" value="PyrdxlP-dep_Trfase_small"/>
</dbReference>
<keyword evidence="1" id="KW-0032">Aminotransferase</keyword>
<accession>A0A7Z2NXU2</accession>
<name>A0A7Z2NXU2_9SPHN</name>
<protein>
    <submittedName>
        <fullName evidence="1">Class V aminotransferase</fullName>
    </submittedName>
</protein>
<dbReference type="GO" id="GO:0008483">
    <property type="term" value="F:transaminase activity"/>
    <property type="evidence" value="ECO:0007669"/>
    <property type="project" value="UniProtKB-KW"/>
</dbReference>
<dbReference type="InterPro" id="IPR015424">
    <property type="entry name" value="PyrdxlP-dep_Trfase"/>
</dbReference>
<gene>
    <name evidence="1" type="ORF">GVO57_05335</name>
</gene>
<keyword evidence="1" id="KW-0808">Transferase</keyword>
<evidence type="ECO:0000313" key="1">
    <source>
        <dbReference type="EMBL" id="QHL91803.1"/>
    </source>
</evidence>